<dbReference type="PROSITE" id="PS50850">
    <property type="entry name" value="MFS"/>
    <property type="match status" value="1"/>
</dbReference>
<dbReference type="PANTHER" id="PTHR42718:SF9">
    <property type="entry name" value="MAJOR FACILITATOR SUPERFAMILY MULTIDRUG TRANSPORTER MFSC"/>
    <property type="match status" value="1"/>
</dbReference>
<dbReference type="InterPro" id="IPR011701">
    <property type="entry name" value="MFS"/>
</dbReference>
<evidence type="ECO:0000256" key="5">
    <source>
        <dbReference type="ARBA" id="ARBA00023136"/>
    </source>
</evidence>
<reference evidence="8" key="1">
    <citation type="submission" date="2022-03" db="EMBL/GenBank/DDBJ databases">
        <title>Draft genome sequence of Aduncisulcus paluster, a free-living microaerophilic Fornicata.</title>
        <authorList>
            <person name="Yuyama I."/>
            <person name="Kume K."/>
            <person name="Tamura T."/>
            <person name="Inagaki Y."/>
            <person name="Hashimoto T."/>
        </authorList>
    </citation>
    <scope>NUCLEOTIDE SEQUENCE</scope>
    <source>
        <strain evidence="8">NY0171</strain>
    </source>
</reference>
<dbReference type="Gene3D" id="1.20.1720.10">
    <property type="entry name" value="Multidrug resistance protein D"/>
    <property type="match status" value="1"/>
</dbReference>
<name>A0ABQ5JZ46_9EUKA</name>
<feature type="transmembrane region" description="Helical" evidence="6">
    <location>
        <begin position="142"/>
        <end position="163"/>
    </location>
</feature>
<keyword evidence="2" id="KW-0813">Transport</keyword>
<comment type="caution">
    <text evidence="8">The sequence shown here is derived from an EMBL/GenBank/DDBJ whole genome shotgun (WGS) entry which is preliminary data.</text>
</comment>
<dbReference type="InterPro" id="IPR020846">
    <property type="entry name" value="MFS_dom"/>
</dbReference>
<dbReference type="InterPro" id="IPR036259">
    <property type="entry name" value="MFS_trans_sf"/>
</dbReference>
<evidence type="ECO:0000256" key="1">
    <source>
        <dbReference type="ARBA" id="ARBA00004141"/>
    </source>
</evidence>
<keyword evidence="9" id="KW-1185">Reference proteome</keyword>
<evidence type="ECO:0000313" key="9">
    <source>
        <dbReference type="Proteomes" id="UP001057375"/>
    </source>
</evidence>
<protein>
    <submittedName>
        <fullName evidence="8">Major facilitator superfamily like protein</fullName>
    </submittedName>
</protein>
<feature type="non-terminal residue" evidence="8">
    <location>
        <position position="178"/>
    </location>
</feature>
<feature type="transmembrane region" description="Helical" evidence="6">
    <location>
        <begin position="86"/>
        <end position="105"/>
    </location>
</feature>
<proteinExistence type="predicted"/>
<sequence length="178" mass="19181">MVEETEFKTNFIPPGKLFWALGWSTLLASMDMSIVTTALPAMTAALDTTEAISDFVGVAYMIALASFSTVAGKIGDRYGTVIVHRVGMFFFIFFSACCGIPWSIYSVIVFRAFQGIAAALLLSNNLALVAHLCTHDGMQTAMILNTLFGSIAAALGPIIGGLLTQYLGWEFAFFINIP</sequence>
<dbReference type="PANTHER" id="PTHR42718">
    <property type="entry name" value="MAJOR FACILITATOR SUPERFAMILY MULTIDRUG TRANSPORTER MFSC"/>
    <property type="match status" value="1"/>
</dbReference>
<evidence type="ECO:0000256" key="4">
    <source>
        <dbReference type="ARBA" id="ARBA00022989"/>
    </source>
</evidence>
<accession>A0ABQ5JZ46</accession>
<dbReference type="Pfam" id="PF07690">
    <property type="entry name" value="MFS_1"/>
    <property type="match status" value="1"/>
</dbReference>
<keyword evidence="3 6" id="KW-0812">Transmembrane</keyword>
<keyword evidence="5 6" id="KW-0472">Membrane</keyword>
<gene>
    <name evidence="8" type="ORF">ADUPG1_004531</name>
</gene>
<evidence type="ECO:0000313" key="8">
    <source>
        <dbReference type="EMBL" id="GKT23142.1"/>
    </source>
</evidence>
<keyword evidence="4 6" id="KW-1133">Transmembrane helix</keyword>
<dbReference type="Proteomes" id="UP001057375">
    <property type="component" value="Unassembled WGS sequence"/>
</dbReference>
<feature type="transmembrane region" description="Helical" evidence="6">
    <location>
        <begin position="111"/>
        <end position="130"/>
    </location>
</feature>
<feature type="transmembrane region" description="Helical" evidence="6">
    <location>
        <begin position="55"/>
        <end position="74"/>
    </location>
</feature>
<organism evidence="8 9">
    <name type="scientific">Aduncisulcus paluster</name>
    <dbReference type="NCBI Taxonomy" id="2918883"/>
    <lineage>
        <taxon>Eukaryota</taxon>
        <taxon>Metamonada</taxon>
        <taxon>Carpediemonas-like organisms</taxon>
        <taxon>Aduncisulcus</taxon>
    </lineage>
</organism>
<dbReference type="SUPFAM" id="SSF103473">
    <property type="entry name" value="MFS general substrate transporter"/>
    <property type="match status" value="1"/>
</dbReference>
<evidence type="ECO:0000259" key="7">
    <source>
        <dbReference type="PROSITE" id="PS50850"/>
    </source>
</evidence>
<comment type="subcellular location">
    <subcellularLocation>
        <location evidence="1">Membrane</location>
        <topology evidence="1">Multi-pass membrane protein</topology>
    </subcellularLocation>
</comment>
<feature type="domain" description="Major facilitator superfamily (MFS) profile" evidence="7">
    <location>
        <begin position="17"/>
        <end position="178"/>
    </location>
</feature>
<evidence type="ECO:0000256" key="3">
    <source>
        <dbReference type="ARBA" id="ARBA00022692"/>
    </source>
</evidence>
<evidence type="ECO:0000256" key="2">
    <source>
        <dbReference type="ARBA" id="ARBA00022448"/>
    </source>
</evidence>
<evidence type="ECO:0000256" key="6">
    <source>
        <dbReference type="SAM" id="Phobius"/>
    </source>
</evidence>
<dbReference type="EMBL" id="BQXS01006859">
    <property type="protein sequence ID" value="GKT23142.1"/>
    <property type="molecule type" value="Genomic_DNA"/>
</dbReference>